<dbReference type="SUPFAM" id="SSF46785">
    <property type="entry name" value="Winged helix' DNA-binding domain"/>
    <property type="match status" value="1"/>
</dbReference>
<gene>
    <name evidence="6" type="ORF">I0K15_02685</name>
</gene>
<dbReference type="InterPro" id="IPR005119">
    <property type="entry name" value="LysR_subst-bd"/>
</dbReference>
<proteinExistence type="inferred from homology"/>
<dbReference type="PRINTS" id="PR00039">
    <property type="entry name" value="HTHLYSR"/>
</dbReference>
<organism evidence="6 7">
    <name type="scientific">Pontivivens ytuae</name>
    <dbReference type="NCBI Taxonomy" id="2789856"/>
    <lineage>
        <taxon>Bacteria</taxon>
        <taxon>Pseudomonadati</taxon>
        <taxon>Pseudomonadota</taxon>
        <taxon>Alphaproteobacteria</taxon>
        <taxon>Rhodobacterales</taxon>
        <taxon>Paracoccaceae</taxon>
        <taxon>Pontivivens</taxon>
    </lineage>
</organism>
<evidence type="ECO:0000313" key="6">
    <source>
        <dbReference type="EMBL" id="QPH54705.1"/>
    </source>
</evidence>
<keyword evidence="2" id="KW-0805">Transcription regulation</keyword>
<keyword evidence="7" id="KW-1185">Reference proteome</keyword>
<sequence>MVPLIPLRTFLEVRRTGSISAAAARLGITQPAASTHIRLLEDQLGRPLFTRHARGVEPTPMAEDLADAVGGALDGIEARYARLRARGAGVEGIVRLIGPPEFVQHALVPALTRLAESGVDLRIALGGAEAIYAALADGQADLAITASAPDDPALGAERIAEERLLAVASPRWIAAHGAPGLADARAHPPLAYDTDLPLIRIVISAAGHPPDALPPPRATAPDLRLLRDMAEAGLGWTVLPHYLAREALRSGTLTRLAAPEPPANPLFLTWPRSALRTPRVTHARDVLRDLLAQRSDTTATL</sequence>
<dbReference type="PROSITE" id="PS50931">
    <property type="entry name" value="HTH_LYSR"/>
    <property type="match status" value="1"/>
</dbReference>
<evidence type="ECO:0000259" key="5">
    <source>
        <dbReference type="PROSITE" id="PS50931"/>
    </source>
</evidence>
<evidence type="ECO:0000256" key="1">
    <source>
        <dbReference type="ARBA" id="ARBA00009437"/>
    </source>
</evidence>
<dbReference type="PANTHER" id="PTHR30126">
    <property type="entry name" value="HTH-TYPE TRANSCRIPTIONAL REGULATOR"/>
    <property type="match status" value="1"/>
</dbReference>
<dbReference type="InterPro" id="IPR036390">
    <property type="entry name" value="WH_DNA-bd_sf"/>
</dbReference>
<evidence type="ECO:0000256" key="3">
    <source>
        <dbReference type="ARBA" id="ARBA00023125"/>
    </source>
</evidence>
<dbReference type="AlphaFoldDB" id="A0A7S9LTY8"/>
<name>A0A7S9LTY8_9RHOB</name>
<dbReference type="Gene3D" id="3.40.190.290">
    <property type="match status" value="1"/>
</dbReference>
<evidence type="ECO:0000313" key="7">
    <source>
        <dbReference type="Proteomes" id="UP000594800"/>
    </source>
</evidence>
<dbReference type="SUPFAM" id="SSF53850">
    <property type="entry name" value="Periplasmic binding protein-like II"/>
    <property type="match status" value="1"/>
</dbReference>
<dbReference type="GO" id="GO:0000976">
    <property type="term" value="F:transcription cis-regulatory region binding"/>
    <property type="evidence" value="ECO:0007669"/>
    <property type="project" value="TreeGrafter"/>
</dbReference>
<dbReference type="RefSeq" id="WP_196103913.1">
    <property type="nucleotide sequence ID" value="NZ_CP064942.1"/>
</dbReference>
<keyword evidence="3" id="KW-0238">DNA-binding</keyword>
<dbReference type="Pfam" id="PF03466">
    <property type="entry name" value="LysR_substrate"/>
    <property type="match status" value="1"/>
</dbReference>
<evidence type="ECO:0000256" key="2">
    <source>
        <dbReference type="ARBA" id="ARBA00023015"/>
    </source>
</evidence>
<protein>
    <submittedName>
        <fullName evidence="6">LysR family transcriptional regulator</fullName>
    </submittedName>
</protein>
<dbReference type="Pfam" id="PF00126">
    <property type="entry name" value="HTH_1"/>
    <property type="match status" value="1"/>
</dbReference>
<dbReference type="InterPro" id="IPR000847">
    <property type="entry name" value="LysR_HTH_N"/>
</dbReference>
<dbReference type="InterPro" id="IPR036388">
    <property type="entry name" value="WH-like_DNA-bd_sf"/>
</dbReference>
<dbReference type="GO" id="GO:0003700">
    <property type="term" value="F:DNA-binding transcription factor activity"/>
    <property type="evidence" value="ECO:0007669"/>
    <property type="project" value="InterPro"/>
</dbReference>
<reference evidence="6 7" key="1">
    <citation type="submission" date="2020-11" db="EMBL/GenBank/DDBJ databases">
        <title>Description of Pontivivens ytuae sp. nov. isolated from deep sea sediment of Mariana Trench.</title>
        <authorList>
            <person name="Wang Z."/>
            <person name="Sun Q.-L."/>
            <person name="Xu X.-D."/>
            <person name="Tang Y.-Z."/>
            <person name="Zhang J."/>
        </authorList>
    </citation>
    <scope>NUCLEOTIDE SEQUENCE [LARGE SCALE GENOMIC DNA]</scope>
    <source>
        <strain evidence="6 7">MT2928</strain>
    </source>
</reference>
<dbReference type="Proteomes" id="UP000594800">
    <property type="component" value="Chromosome"/>
</dbReference>
<comment type="similarity">
    <text evidence="1">Belongs to the LysR transcriptional regulatory family.</text>
</comment>
<accession>A0A7S9LTY8</accession>
<dbReference type="KEGG" id="poz:I0K15_02685"/>
<keyword evidence="4" id="KW-0804">Transcription</keyword>
<feature type="domain" description="HTH lysR-type" evidence="5">
    <location>
        <begin position="7"/>
        <end position="59"/>
    </location>
</feature>
<dbReference type="EMBL" id="CP064942">
    <property type="protein sequence ID" value="QPH54705.1"/>
    <property type="molecule type" value="Genomic_DNA"/>
</dbReference>
<dbReference type="Gene3D" id="1.10.10.10">
    <property type="entry name" value="Winged helix-like DNA-binding domain superfamily/Winged helix DNA-binding domain"/>
    <property type="match status" value="1"/>
</dbReference>
<evidence type="ECO:0000256" key="4">
    <source>
        <dbReference type="ARBA" id="ARBA00023163"/>
    </source>
</evidence>
<dbReference type="PANTHER" id="PTHR30126:SF39">
    <property type="entry name" value="HTH-TYPE TRANSCRIPTIONAL REGULATOR CYSL"/>
    <property type="match status" value="1"/>
</dbReference>